<dbReference type="Gene3D" id="1.20.58.520">
    <property type="entry name" value="Amidohydrolase"/>
    <property type="match status" value="1"/>
</dbReference>
<evidence type="ECO:0000313" key="3">
    <source>
        <dbReference type="Proteomes" id="UP000613840"/>
    </source>
</evidence>
<dbReference type="Gene3D" id="3.30.110.90">
    <property type="entry name" value="Amidohydrolase"/>
    <property type="match status" value="1"/>
</dbReference>
<dbReference type="RefSeq" id="WP_188898229.1">
    <property type="nucleotide sequence ID" value="NZ_BMMZ01000018.1"/>
</dbReference>
<proteinExistence type="predicted"/>
<sequence length="400" mass="42004">MEAPTSFIIRPDRVFDGVAVQDDAEILVRDGMIIAVGPGLSASDEIPCIGATGATLIPGLIDAHAHVGPGRLEQALVFGVTTVLDMFNDPGAIAGLKTAAESSPARMASVFSAGTGATAPGRWPWWLVEAGVFEPFPTVSRVQEVETFVADRIAAGSDYIKIFSTGDGSGEDPNALPAEVICAIIQTAHRYDRLAVVHAQFTSRAVEAIELGADGLMHAPIDRRSAAHLAEIAAQCGVFVVPTMGVLADSHGTPRGTLVRDDPFLGPYLDDTARGFLSIDRPSQATAERNFDHLAGNVSELNDLGVPLLAGTDATNPGVAHGASLHDELILLTDAGLTPEQALTAATQAPAQAFGLTDQGSIEAGRRADLVLVDGDPTRDISATRRIRQIWHRGVPVVRR</sequence>
<keyword evidence="3" id="KW-1185">Reference proteome</keyword>
<dbReference type="Pfam" id="PF01979">
    <property type="entry name" value="Amidohydro_1"/>
    <property type="match status" value="1"/>
</dbReference>
<protein>
    <submittedName>
        <fullName evidence="2">Amidohydrolase</fullName>
    </submittedName>
</protein>
<dbReference type="PANTHER" id="PTHR43135">
    <property type="entry name" value="ALPHA-D-RIBOSE 1-METHYLPHOSPHONATE 5-TRIPHOSPHATE DIPHOSPHATASE"/>
    <property type="match status" value="1"/>
</dbReference>
<dbReference type="PANTHER" id="PTHR43135:SF3">
    <property type="entry name" value="ALPHA-D-RIBOSE 1-METHYLPHOSPHONATE 5-TRIPHOSPHATE DIPHOSPHATASE"/>
    <property type="match status" value="1"/>
</dbReference>
<dbReference type="Gene3D" id="3.40.50.10910">
    <property type="entry name" value="Amidohydrolase"/>
    <property type="match status" value="1"/>
</dbReference>
<organism evidence="2 3">
    <name type="scientific">Microlunatus endophyticus</name>
    <dbReference type="NCBI Taxonomy" id="1716077"/>
    <lineage>
        <taxon>Bacteria</taxon>
        <taxon>Bacillati</taxon>
        <taxon>Actinomycetota</taxon>
        <taxon>Actinomycetes</taxon>
        <taxon>Propionibacteriales</taxon>
        <taxon>Propionibacteriaceae</taxon>
        <taxon>Microlunatus</taxon>
    </lineage>
</organism>
<dbReference type="InterPro" id="IPR032466">
    <property type="entry name" value="Metal_Hydrolase"/>
</dbReference>
<dbReference type="Proteomes" id="UP000613840">
    <property type="component" value="Unassembled WGS sequence"/>
</dbReference>
<dbReference type="SUPFAM" id="SSF51556">
    <property type="entry name" value="Metallo-dependent hydrolases"/>
    <property type="match status" value="1"/>
</dbReference>
<evidence type="ECO:0000259" key="1">
    <source>
        <dbReference type="Pfam" id="PF01979"/>
    </source>
</evidence>
<dbReference type="InterPro" id="IPR006680">
    <property type="entry name" value="Amidohydro-rel"/>
</dbReference>
<gene>
    <name evidence="2" type="ORF">GCM10011575_45810</name>
</gene>
<reference evidence="2" key="2">
    <citation type="submission" date="2020-09" db="EMBL/GenBank/DDBJ databases">
        <authorList>
            <person name="Sun Q."/>
            <person name="Zhou Y."/>
        </authorList>
    </citation>
    <scope>NUCLEOTIDE SEQUENCE</scope>
    <source>
        <strain evidence="2">CGMCC 4.7306</strain>
    </source>
</reference>
<name>A0A917SIH8_9ACTN</name>
<dbReference type="SUPFAM" id="SSF51338">
    <property type="entry name" value="Composite domain of metallo-dependent hydrolases"/>
    <property type="match status" value="1"/>
</dbReference>
<dbReference type="Gene3D" id="2.30.40.10">
    <property type="entry name" value="Urease, subunit C, domain 1"/>
    <property type="match status" value="1"/>
</dbReference>
<accession>A0A917SIH8</accession>
<dbReference type="AlphaFoldDB" id="A0A917SIH8"/>
<evidence type="ECO:0000313" key="2">
    <source>
        <dbReference type="EMBL" id="GGL82427.1"/>
    </source>
</evidence>
<dbReference type="GO" id="GO:0016810">
    <property type="term" value="F:hydrolase activity, acting on carbon-nitrogen (but not peptide) bonds"/>
    <property type="evidence" value="ECO:0007669"/>
    <property type="project" value="InterPro"/>
</dbReference>
<dbReference type="InterPro" id="IPR011059">
    <property type="entry name" value="Metal-dep_hydrolase_composite"/>
</dbReference>
<feature type="domain" description="Amidohydrolase-related" evidence="1">
    <location>
        <begin position="55"/>
        <end position="384"/>
    </location>
</feature>
<dbReference type="EMBL" id="BMMZ01000018">
    <property type="protein sequence ID" value="GGL82427.1"/>
    <property type="molecule type" value="Genomic_DNA"/>
</dbReference>
<dbReference type="InterPro" id="IPR051781">
    <property type="entry name" value="Metallo-dep_Hydrolase"/>
</dbReference>
<comment type="caution">
    <text evidence="2">The sequence shown here is derived from an EMBL/GenBank/DDBJ whole genome shotgun (WGS) entry which is preliminary data.</text>
</comment>
<reference evidence="2" key="1">
    <citation type="journal article" date="2014" name="Int. J. Syst. Evol. Microbiol.">
        <title>Complete genome sequence of Corynebacterium casei LMG S-19264T (=DSM 44701T), isolated from a smear-ripened cheese.</title>
        <authorList>
            <consortium name="US DOE Joint Genome Institute (JGI-PGF)"/>
            <person name="Walter F."/>
            <person name="Albersmeier A."/>
            <person name="Kalinowski J."/>
            <person name="Ruckert C."/>
        </authorList>
    </citation>
    <scope>NUCLEOTIDE SEQUENCE</scope>
    <source>
        <strain evidence="2">CGMCC 4.7306</strain>
    </source>
</reference>